<keyword evidence="2" id="KW-1185">Reference proteome</keyword>
<gene>
    <name evidence="1" type="ORF">J2851_006809</name>
</gene>
<protein>
    <submittedName>
        <fullName evidence="1">Uncharacterized protein</fullName>
    </submittedName>
</protein>
<comment type="caution">
    <text evidence="1">The sequence shown here is derived from an EMBL/GenBank/DDBJ whole genome shotgun (WGS) entry which is preliminary data.</text>
</comment>
<evidence type="ECO:0000313" key="1">
    <source>
        <dbReference type="EMBL" id="MBP2296990.1"/>
    </source>
</evidence>
<reference evidence="1 2" key="1">
    <citation type="submission" date="2021-03" db="EMBL/GenBank/DDBJ databases">
        <title>Genomic Encyclopedia of Type Strains, Phase III (KMG-III): the genomes of soil and plant-associated and newly described type strains.</title>
        <authorList>
            <person name="Whitman W."/>
        </authorList>
    </citation>
    <scope>NUCLEOTIDE SEQUENCE [LARGE SCALE GENOMIC DNA]</scope>
    <source>
        <strain evidence="1 2">IMMIB AFH-6</strain>
    </source>
</reference>
<dbReference type="Proteomes" id="UP000781958">
    <property type="component" value="Unassembled WGS sequence"/>
</dbReference>
<organism evidence="1 2">
    <name type="scientific">Azospirillum rugosum</name>
    <dbReference type="NCBI Taxonomy" id="416170"/>
    <lineage>
        <taxon>Bacteria</taxon>
        <taxon>Pseudomonadati</taxon>
        <taxon>Pseudomonadota</taxon>
        <taxon>Alphaproteobacteria</taxon>
        <taxon>Rhodospirillales</taxon>
        <taxon>Azospirillaceae</taxon>
        <taxon>Azospirillum</taxon>
    </lineage>
</organism>
<name>A0ABS4SWQ7_9PROT</name>
<dbReference type="EMBL" id="JAGINP010000038">
    <property type="protein sequence ID" value="MBP2296990.1"/>
    <property type="molecule type" value="Genomic_DNA"/>
</dbReference>
<evidence type="ECO:0000313" key="2">
    <source>
        <dbReference type="Proteomes" id="UP000781958"/>
    </source>
</evidence>
<sequence>MRPLPPVFAERFGTVTPGERGGIIVPGTLLNAPLEAV</sequence>
<proteinExistence type="predicted"/>
<accession>A0ABS4SWQ7</accession>